<dbReference type="AlphaFoldDB" id="A0A917Q9J6"/>
<protein>
    <recommendedName>
        <fullName evidence="4">PPE domain-containing protein</fullName>
    </recommendedName>
</protein>
<sequence length="423" mass="42829">MTYAEYQAKIIAAQEQWNAERSGIYTAQQVGQFSSLFAGDTQPPKIATPDVFDSLSLEEMQQAVQAMKPATVDAAAQVWKQLSTDLSTSVTGFNDAFKKSVVADKGWVGAAATAAVTAVNNYATQSAPLSAAALAVSLKLAEMRTGLEQTQALMPGLTTRPELKGKSLPADGVMKTSDYTREEAEAEARRVLRTVYSQVAGQTDTGVPYMPTAPKLLGADGDSSGPGGGGNPGNPAGANPNNTAKPNTSTPGNTNPAETTNETPTPGDRPNPAGTDTTTPQTTDSTKPTSTTPSTTPTTNPSSPTNPNTPGSTPLSTTPGSRSTGGSGSPGGANTPRQQTPGRSIPGGAGQTARPAAAALGATSGAAGRNGMPGMGAPGMGRGGGSDDESRRGIPDYLITQENGDLLTGLNDVRAVPPVIGGD</sequence>
<reference evidence="2" key="1">
    <citation type="journal article" date="2014" name="Int. J. Syst. Evol. Microbiol.">
        <title>Complete genome sequence of Corynebacterium casei LMG S-19264T (=DSM 44701T), isolated from a smear-ripened cheese.</title>
        <authorList>
            <consortium name="US DOE Joint Genome Institute (JGI-PGF)"/>
            <person name="Walter F."/>
            <person name="Albersmeier A."/>
            <person name="Kalinowski J."/>
            <person name="Ruckert C."/>
        </authorList>
    </citation>
    <scope>NUCLEOTIDE SEQUENCE</scope>
    <source>
        <strain evidence="2">CGMCC 4.7278</strain>
    </source>
</reference>
<accession>A0A917Q9J6</accession>
<comment type="caution">
    <text evidence="2">The sequence shown here is derived from an EMBL/GenBank/DDBJ whole genome shotgun (WGS) entry which is preliminary data.</text>
</comment>
<dbReference type="Proteomes" id="UP000612956">
    <property type="component" value="Unassembled WGS sequence"/>
</dbReference>
<feature type="compositionally biased region" description="Low complexity" evidence="1">
    <location>
        <begin position="351"/>
        <end position="370"/>
    </location>
</feature>
<reference evidence="2" key="2">
    <citation type="submission" date="2020-09" db="EMBL/GenBank/DDBJ databases">
        <authorList>
            <person name="Sun Q."/>
            <person name="Zhou Y."/>
        </authorList>
    </citation>
    <scope>NUCLEOTIDE SEQUENCE</scope>
    <source>
        <strain evidence="2">CGMCC 4.7278</strain>
    </source>
</reference>
<gene>
    <name evidence="2" type="ORF">GCM10011591_07970</name>
</gene>
<feature type="region of interest" description="Disordered" evidence="1">
    <location>
        <begin position="203"/>
        <end position="393"/>
    </location>
</feature>
<name>A0A917Q9J6_9NOCA</name>
<evidence type="ECO:0000313" key="3">
    <source>
        <dbReference type="Proteomes" id="UP000612956"/>
    </source>
</evidence>
<dbReference type="RefSeq" id="WP_188827354.1">
    <property type="nucleotide sequence ID" value="NZ_BMMW01000001.1"/>
</dbReference>
<feature type="compositionally biased region" description="Gly residues" evidence="1">
    <location>
        <begin position="371"/>
        <end position="384"/>
    </location>
</feature>
<proteinExistence type="predicted"/>
<organism evidence="2 3">
    <name type="scientific">Nocardia camponoti</name>
    <dbReference type="NCBI Taxonomy" id="1616106"/>
    <lineage>
        <taxon>Bacteria</taxon>
        <taxon>Bacillati</taxon>
        <taxon>Actinomycetota</taxon>
        <taxon>Actinomycetes</taxon>
        <taxon>Mycobacteriales</taxon>
        <taxon>Nocardiaceae</taxon>
        <taxon>Nocardia</taxon>
    </lineage>
</organism>
<keyword evidence="3" id="KW-1185">Reference proteome</keyword>
<feature type="compositionally biased region" description="Low complexity" evidence="1">
    <location>
        <begin position="233"/>
        <end position="322"/>
    </location>
</feature>
<evidence type="ECO:0008006" key="4">
    <source>
        <dbReference type="Google" id="ProtNLM"/>
    </source>
</evidence>
<dbReference type="EMBL" id="BMMW01000001">
    <property type="protein sequence ID" value="GGK38625.1"/>
    <property type="molecule type" value="Genomic_DNA"/>
</dbReference>
<evidence type="ECO:0000256" key="1">
    <source>
        <dbReference type="SAM" id="MobiDB-lite"/>
    </source>
</evidence>
<evidence type="ECO:0000313" key="2">
    <source>
        <dbReference type="EMBL" id="GGK38625.1"/>
    </source>
</evidence>